<sequence>MGTALTFPLLASIAVPLPDEPVATCFETGCPTEIDLGPASRCGTASDGIPDEGCGQHFCPEHLWLEDVLTPQAQHCEA</sequence>
<proteinExistence type="predicted"/>
<dbReference type="EMBL" id="JBHSOD010000035">
    <property type="protein sequence ID" value="MFC5888135.1"/>
    <property type="molecule type" value="Genomic_DNA"/>
</dbReference>
<gene>
    <name evidence="1" type="ORF">ACFP0N_24530</name>
</gene>
<accession>A0ABW1F201</accession>
<dbReference type="Proteomes" id="UP001596067">
    <property type="component" value="Unassembled WGS sequence"/>
</dbReference>
<dbReference type="RefSeq" id="WP_345329158.1">
    <property type="nucleotide sequence ID" value="NZ_BAAAVH010000069.1"/>
</dbReference>
<organism evidence="1 2">
    <name type="scientific">Kitasatospora aburaviensis</name>
    <dbReference type="NCBI Taxonomy" id="67265"/>
    <lineage>
        <taxon>Bacteria</taxon>
        <taxon>Bacillati</taxon>
        <taxon>Actinomycetota</taxon>
        <taxon>Actinomycetes</taxon>
        <taxon>Kitasatosporales</taxon>
        <taxon>Streptomycetaceae</taxon>
        <taxon>Kitasatospora</taxon>
    </lineage>
</organism>
<name>A0ABW1F201_9ACTN</name>
<protein>
    <submittedName>
        <fullName evidence="1">Uncharacterized protein</fullName>
    </submittedName>
</protein>
<evidence type="ECO:0000313" key="2">
    <source>
        <dbReference type="Proteomes" id="UP001596067"/>
    </source>
</evidence>
<comment type="caution">
    <text evidence="1">The sequence shown here is derived from an EMBL/GenBank/DDBJ whole genome shotgun (WGS) entry which is preliminary data.</text>
</comment>
<evidence type="ECO:0000313" key="1">
    <source>
        <dbReference type="EMBL" id="MFC5888135.1"/>
    </source>
</evidence>
<keyword evidence="2" id="KW-1185">Reference proteome</keyword>
<reference evidence="2" key="1">
    <citation type="journal article" date="2019" name="Int. J. Syst. Evol. Microbiol.">
        <title>The Global Catalogue of Microorganisms (GCM) 10K type strain sequencing project: providing services to taxonomists for standard genome sequencing and annotation.</title>
        <authorList>
            <consortium name="The Broad Institute Genomics Platform"/>
            <consortium name="The Broad Institute Genome Sequencing Center for Infectious Disease"/>
            <person name="Wu L."/>
            <person name="Ma J."/>
        </authorList>
    </citation>
    <scope>NUCLEOTIDE SEQUENCE [LARGE SCALE GENOMIC DNA]</scope>
    <source>
        <strain evidence="2">CGMCC 4.1469</strain>
    </source>
</reference>